<comment type="caution">
    <text evidence="1">The sequence shown here is derived from an EMBL/GenBank/DDBJ whole genome shotgun (WGS) entry which is preliminary data.</text>
</comment>
<dbReference type="AlphaFoldDB" id="A0A8S8XHG2"/>
<sequence length="165" mass="17841">MESTEEFHAIPLAALTLHAPLSGLQWWRTKLAEHGTVRRADVEPLLEIPRLLAQAMLFARETTGWCVRVVGSEVDRQLGRRLAGATVVDALPDMSTPLTVLLEEATATHRPVAAAGVAQRVDAGEALSWQGVLLPLDHAFPRVLAVLGWTVEMLDEPLDAGPSEG</sequence>
<protein>
    <submittedName>
        <fullName evidence="1">Uncharacterized protein</fullName>
    </submittedName>
</protein>
<accession>A0A8S8XHG2</accession>
<name>A0A8S8XHG2_9PROT</name>
<dbReference type="RefSeq" id="WP_420244874.1">
    <property type="nucleotide sequence ID" value="NZ_BOPV01000001.1"/>
</dbReference>
<keyword evidence="2" id="KW-1185">Reference proteome</keyword>
<dbReference type="EMBL" id="BOPV01000001">
    <property type="protein sequence ID" value="GIL41402.1"/>
    <property type="molecule type" value="Genomic_DNA"/>
</dbReference>
<reference evidence="1" key="1">
    <citation type="submission" date="2021-02" db="EMBL/GenBank/DDBJ databases">
        <title>Genome sequence of Rhodospirillales sp. strain TMPK1 isolated from soil.</title>
        <authorList>
            <person name="Nakai R."/>
            <person name="Kusada H."/>
            <person name="Tamaki H."/>
        </authorList>
    </citation>
    <scope>NUCLEOTIDE SEQUENCE</scope>
    <source>
        <strain evidence="1">TMPK1</strain>
    </source>
</reference>
<dbReference type="Proteomes" id="UP000681075">
    <property type="component" value="Unassembled WGS sequence"/>
</dbReference>
<proteinExistence type="predicted"/>
<organism evidence="1 2">
    <name type="scientific">Roseiterribacter gracilis</name>
    <dbReference type="NCBI Taxonomy" id="2812848"/>
    <lineage>
        <taxon>Bacteria</taxon>
        <taxon>Pseudomonadati</taxon>
        <taxon>Pseudomonadota</taxon>
        <taxon>Alphaproteobacteria</taxon>
        <taxon>Rhodospirillales</taxon>
        <taxon>Roseiterribacteraceae</taxon>
        <taxon>Roseiterribacter</taxon>
    </lineage>
</organism>
<gene>
    <name evidence="1" type="ORF">TMPK1_36390</name>
</gene>
<evidence type="ECO:0000313" key="1">
    <source>
        <dbReference type="EMBL" id="GIL41402.1"/>
    </source>
</evidence>
<evidence type="ECO:0000313" key="2">
    <source>
        <dbReference type="Proteomes" id="UP000681075"/>
    </source>
</evidence>